<evidence type="ECO:0000313" key="5">
    <source>
        <dbReference type="EMBL" id="SFJ53760.1"/>
    </source>
</evidence>
<dbReference type="Pfam" id="PF00392">
    <property type="entry name" value="GntR"/>
    <property type="match status" value="1"/>
</dbReference>
<evidence type="ECO:0000256" key="1">
    <source>
        <dbReference type="ARBA" id="ARBA00023015"/>
    </source>
</evidence>
<dbReference type="PANTHER" id="PTHR43537:SF24">
    <property type="entry name" value="GLUCONATE OPERON TRANSCRIPTIONAL REPRESSOR"/>
    <property type="match status" value="1"/>
</dbReference>
<dbReference type="PROSITE" id="PS50949">
    <property type="entry name" value="HTH_GNTR"/>
    <property type="match status" value="1"/>
</dbReference>
<dbReference type="GO" id="GO:0003677">
    <property type="term" value="F:DNA binding"/>
    <property type="evidence" value="ECO:0007669"/>
    <property type="project" value="UniProtKB-KW"/>
</dbReference>
<dbReference type="AlphaFoldDB" id="A0A1I3S5U8"/>
<dbReference type="SMART" id="SM00345">
    <property type="entry name" value="HTH_GNTR"/>
    <property type="match status" value="1"/>
</dbReference>
<dbReference type="InterPro" id="IPR008920">
    <property type="entry name" value="TF_FadR/GntR_C"/>
</dbReference>
<dbReference type="InterPro" id="IPR011711">
    <property type="entry name" value="GntR_C"/>
</dbReference>
<dbReference type="PANTHER" id="PTHR43537">
    <property type="entry name" value="TRANSCRIPTIONAL REGULATOR, GNTR FAMILY"/>
    <property type="match status" value="1"/>
</dbReference>
<dbReference type="InterPro" id="IPR000524">
    <property type="entry name" value="Tscrpt_reg_HTH_GntR"/>
</dbReference>
<dbReference type="SUPFAM" id="SSF48008">
    <property type="entry name" value="GntR ligand-binding domain-like"/>
    <property type="match status" value="1"/>
</dbReference>
<dbReference type="Pfam" id="PF07729">
    <property type="entry name" value="FCD"/>
    <property type="match status" value="1"/>
</dbReference>
<dbReference type="Gene3D" id="1.10.10.10">
    <property type="entry name" value="Winged helix-like DNA-binding domain superfamily/Winged helix DNA-binding domain"/>
    <property type="match status" value="1"/>
</dbReference>
<sequence>MSAYEYIKQAILHGEFPPKMRLTEEFLAKKLQISRTPIREALKQLETEGLTVSMKRGVRVRHFTELDIRQIYDLRTLLEGYAAAQAAIHRTDSDLGEMATANDMYEKAIDQYLETGETTIEDILKINHSFHDSVIQASKNQHIHSHISKVVVVPLIFRSFYWFNADQLRHSLDAHKTILKAIEKQDTERARVAMHEHIYHGRDQVMKHIDVIDQQYTGVEEQKVSFQTER</sequence>
<evidence type="ECO:0000256" key="3">
    <source>
        <dbReference type="ARBA" id="ARBA00023163"/>
    </source>
</evidence>
<dbReference type="OrthoDB" id="114741at2"/>
<dbReference type="Gene3D" id="1.20.120.530">
    <property type="entry name" value="GntR ligand-binding domain-like"/>
    <property type="match status" value="1"/>
</dbReference>
<dbReference type="InterPro" id="IPR036388">
    <property type="entry name" value="WH-like_DNA-bd_sf"/>
</dbReference>
<dbReference type="RefSeq" id="WP_075035582.1">
    <property type="nucleotide sequence ID" value="NZ_FOSB01000002.1"/>
</dbReference>
<reference evidence="6" key="1">
    <citation type="submission" date="2016-10" db="EMBL/GenBank/DDBJ databases">
        <authorList>
            <person name="Varghese N."/>
            <person name="Submissions S."/>
        </authorList>
    </citation>
    <scope>NUCLEOTIDE SEQUENCE [LARGE SCALE GENOMIC DNA]</scope>
    <source>
        <strain evidence="6">CGMCC 1.3704</strain>
    </source>
</reference>
<dbReference type="InterPro" id="IPR036390">
    <property type="entry name" value="WH_DNA-bd_sf"/>
</dbReference>
<keyword evidence="2" id="KW-0238">DNA-binding</keyword>
<gene>
    <name evidence="5" type="ORF">SAMN04487936_102529</name>
</gene>
<dbReference type="STRING" id="240302.BN982_01240"/>
<name>A0A1I3S5U8_HALDA</name>
<dbReference type="SUPFAM" id="SSF46785">
    <property type="entry name" value="Winged helix' DNA-binding domain"/>
    <property type="match status" value="1"/>
</dbReference>
<dbReference type="GO" id="GO:0003700">
    <property type="term" value="F:DNA-binding transcription factor activity"/>
    <property type="evidence" value="ECO:0007669"/>
    <property type="project" value="InterPro"/>
</dbReference>
<organism evidence="5 6">
    <name type="scientific">Halobacillus dabanensis</name>
    <dbReference type="NCBI Taxonomy" id="240302"/>
    <lineage>
        <taxon>Bacteria</taxon>
        <taxon>Bacillati</taxon>
        <taxon>Bacillota</taxon>
        <taxon>Bacilli</taxon>
        <taxon>Bacillales</taxon>
        <taxon>Bacillaceae</taxon>
        <taxon>Halobacillus</taxon>
    </lineage>
</organism>
<dbReference type="CDD" id="cd07377">
    <property type="entry name" value="WHTH_GntR"/>
    <property type="match status" value="1"/>
</dbReference>
<keyword evidence="6" id="KW-1185">Reference proteome</keyword>
<keyword evidence="1" id="KW-0805">Transcription regulation</keyword>
<dbReference type="EMBL" id="FOSB01000002">
    <property type="protein sequence ID" value="SFJ53760.1"/>
    <property type="molecule type" value="Genomic_DNA"/>
</dbReference>
<evidence type="ECO:0000256" key="2">
    <source>
        <dbReference type="ARBA" id="ARBA00023125"/>
    </source>
</evidence>
<dbReference type="PRINTS" id="PR00035">
    <property type="entry name" value="HTHGNTR"/>
</dbReference>
<feature type="domain" description="HTH gntR-type" evidence="4">
    <location>
        <begin position="1"/>
        <end position="63"/>
    </location>
</feature>
<dbReference type="Proteomes" id="UP000183557">
    <property type="component" value="Unassembled WGS sequence"/>
</dbReference>
<evidence type="ECO:0000313" key="6">
    <source>
        <dbReference type="Proteomes" id="UP000183557"/>
    </source>
</evidence>
<proteinExistence type="predicted"/>
<keyword evidence="3" id="KW-0804">Transcription</keyword>
<evidence type="ECO:0000259" key="4">
    <source>
        <dbReference type="PROSITE" id="PS50949"/>
    </source>
</evidence>
<accession>A0A1I3S5U8</accession>
<protein>
    <submittedName>
        <fullName evidence="5">Transcriptional regulator, GntR family</fullName>
    </submittedName>
</protein>
<dbReference type="SMART" id="SM00895">
    <property type="entry name" value="FCD"/>
    <property type="match status" value="1"/>
</dbReference>